<dbReference type="Pfam" id="PF00149">
    <property type="entry name" value="Metallophos"/>
    <property type="match status" value="1"/>
</dbReference>
<evidence type="ECO:0000313" key="5">
    <source>
        <dbReference type="EMBL" id="QDV75213.1"/>
    </source>
</evidence>
<feature type="chain" id="PRO_5022174619" evidence="2">
    <location>
        <begin position="26"/>
        <end position="680"/>
    </location>
</feature>
<dbReference type="EC" id="3.1.3.1" evidence="5"/>
<dbReference type="GO" id="GO:0046872">
    <property type="term" value="F:metal ion binding"/>
    <property type="evidence" value="ECO:0007669"/>
    <property type="project" value="InterPro"/>
</dbReference>
<reference evidence="5 6" key="1">
    <citation type="submission" date="2019-02" db="EMBL/GenBank/DDBJ databases">
        <title>Deep-cultivation of Planctomycetes and their phenomic and genomic characterization uncovers novel biology.</title>
        <authorList>
            <person name="Wiegand S."/>
            <person name="Jogler M."/>
            <person name="Boedeker C."/>
            <person name="Pinto D."/>
            <person name="Vollmers J."/>
            <person name="Rivas-Marin E."/>
            <person name="Kohn T."/>
            <person name="Peeters S.H."/>
            <person name="Heuer A."/>
            <person name="Rast P."/>
            <person name="Oberbeckmann S."/>
            <person name="Bunk B."/>
            <person name="Jeske O."/>
            <person name="Meyerdierks A."/>
            <person name="Storesund J.E."/>
            <person name="Kallscheuer N."/>
            <person name="Luecker S."/>
            <person name="Lage O.M."/>
            <person name="Pohl T."/>
            <person name="Merkel B.J."/>
            <person name="Hornburger P."/>
            <person name="Mueller R.-W."/>
            <person name="Bruemmer F."/>
            <person name="Labrenz M."/>
            <person name="Spormann A.M."/>
            <person name="Op den Camp H."/>
            <person name="Overmann J."/>
            <person name="Amann R."/>
            <person name="Jetten M.S.M."/>
            <person name="Mascher T."/>
            <person name="Medema M.H."/>
            <person name="Devos D.P."/>
            <person name="Kaster A.-K."/>
            <person name="Ovreas L."/>
            <person name="Rohde M."/>
            <person name="Galperin M.Y."/>
            <person name="Jogler C."/>
        </authorList>
    </citation>
    <scope>NUCLEOTIDE SEQUENCE [LARGE SCALE GENOMIC DNA]</scope>
    <source>
        <strain evidence="5 6">Spa11</strain>
    </source>
</reference>
<dbReference type="InterPro" id="IPR015914">
    <property type="entry name" value="PAPs_N"/>
</dbReference>
<organism evidence="5 6">
    <name type="scientific">Botrimarina mediterranea</name>
    <dbReference type="NCBI Taxonomy" id="2528022"/>
    <lineage>
        <taxon>Bacteria</taxon>
        <taxon>Pseudomonadati</taxon>
        <taxon>Planctomycetota</taxon>
        <taxon>Planctomycetia</taxon>
        <taxon>Pirellulales</taxon>
        <taxon>Lacipirellulaceae</taxon>
        <taxon>Botrimarina</taxon>
    </lineage>
</organism>
<sequence precursor="true">MAMNHSLAFAWLSLAALASTSDSWAQEVTRGPYLQLATPRSVVVVLRTNQAIDPVVRYGTSREDLSHSTHSDAVTVRLSADVAATSDAPYGSIPVLYDEPDAYAGDRKLWDRNPSTPEGTWQYEAKVAGLKPATKYWYAVYDGDRLLAGGDGDHTFTTPPSPSAPADLRLWVVGDSGTGGPDQKRVYEAMQDFAATTGRTPDAVLHVGDMAYGDGADVEFQRHFFDVYQPTLCNTVCWPAMGNHEGHTSRGLSQFGPYYDAYVLPTAGEAGGLASGSEAYYAFDFGRVHFICLDSHDLDRSPDGAMARWLEADLEENDSDWLIAFWHHPPYTKGSHDSDHETALVEMREHIMPLLEAHGVDVVLSGHSHIYERSMLIDGAYATPTVSEGVVLDDGDGDPKGDGAYRKSAGLRPHNGSLAIVSGHGGGGVGRKGTMPIMREIIVEHGSLLLDIKGDTLTGTMVNKHGAVRDEFQLVKRGKVEHTPITNPWRPAHDPDLITEMRLRWREGKGGQPQGWSVLSGEPGRFEIERREDLRRNLIAVTSTDQPLLITSDRFEGKIGELEAHVQFTTSVGAAGLAFACESADRLFAYVISPETREALLVQVIDGERTVVGQRSIDLPFDKPIKIELEPSPTALEVQLNDDLEYTVPLPEPFQAGRVGVVLSEGTSVQFSDLVVERAK</sequence>
<keyword evidence="6" id="KW-1185">Reference proteome</keyword>
<feature type="domain" description="Purple acid phosphatase N-terminal" evidence="4">
    <location>
        <begin position="33"/>
        <end position="149"/>
    </location>
</feature>
<dbReference type="Gene3D" id="3.60.21.10">
    <property type="match status" value="1"/>
</dbReference>
<dbReference type="InterPro" id="IPR039331">
    <property type="entry name" value="PAPs-like"/>
</dbReference>
<evidence type="ECO:0000256" key="2">
    <source>
        <dbReference type="SAM" id="SignalP"/>
    </source>
</evidence>
<dbReference type="PANTHER" id="PTHR22953">
    <property type="entry name" value="ACID PHOSPHATASE RELATED"/>
    <property type="match status" value="1"/>
</dbReference>
<dbReference type="PANTHER" id="PTHR22953:SF153">
    <property type="entry name" value="PURPLE ACID PHOSPHATASE"/>
    <property type="match status" value="1"/>
</dbReference>
<evidence type="ECO:0000259" key="4">
    <source>
        <dbReference type="Pfam" id="PF16656"/>
    </source>
</evidence>
<dbReference type="AlphaFoldDB" id="A0A518KBP4"/>
<evidence type="ECO:0000256" key="1">
    <source>
        <dbReference type="ARBA" id="ARBA00022729"/>
    </source>
</evidence>
<gene>
    <name evidence="5" type="primary">phoA_3</name>
    <name evidence="5" type="ORF">Spa11_34270</name>
</gene>
<dbReference type="SUPFAM" id="SSF49363">
    <property type="entry name" value="Purple acid phosphatase, N-terminal domain"/>
    <property type="match status" value="1"/>
</dbReference>
<feature type="signal peptide" evidence="2">
    <location>
        <begin position="1"/>
        <end position="25"/>
    </location>
</feature>
<feature type="domain" description="Calcineurin-like phosphoesterase" evidence="3">
    <location>
        <begin position="168"/>
        <end position="371"/>
    </location>
</feature>
<dbReference type="InterPro" id="IPR008963">
    <property type="entry name" value="Purple_acid_Pase-like_N"/>
</dbReference>
<dbReference type="Gene3D" id="2.60.120.560">
    <property type="entry name" value="Exo-inulinase, domain 1"/>
    <property type="match status" value="1"/>
</dbReference>
<protein>
    <submittedName>
        <fullName evidence="5">Alkaline phosphatase</fullName>
        <ecNumber evidence="5">3.1.3.1</ecNumber>
    </submittedName>
</protein>
<dbReference type="GO" id="GO:0004035">
    <property type="term" value="F:alkaline phosphatase activity"/>
    <property type="evidence" value="ECO:0007669"/>
    <property type="project" value="UniProtKB-EC"/>
</dbReference>
<evidence type="ECO:0000259" key="3">
    <source>
        <dbReference type="Pfam" id="PF00149"/>
    </source>
</evidence>
<dbReference type="Proteomes" id="UP000316426">
    <property type="component" value="Chromosome"/>
</dbReference>
<dbReference type="Gene3D" id="2.60.40.380">
    <property type="entry name" value="Purple acid phosphatase-like, N-terminal"/>
    <property type="match status" value="1"/>
</dbReference>
<dbReference type="InterPro" id="IPR004843">
    <property type="entry name" value="Calcineurin-like_PHP"/>
</dbReference>
<evidence type="ECO:0000313" key="6">
    <source>
        <dbReference type="Proteomes" id="UP000316426"/>
    </source>
</evidence>
<dbReference type="InterPro" id="IPR029052">
    <property type="entry name" value="Metallo-depent_PP-like"/>
</dbReference>
<keyword evidence="1 2" id="KW-0732">Signal</keyword>
<dbReference type="KEGG" id="bmei:Spa11_34270"/>
<dbReference type="Pfam" id="PF16656">
    <property type="entry name" value="Pur_ac_phosph_N"/>
    <property type="match status" value="1"/>
</dbReference>
<dbReference type="EMBL" id="CP036349">
    <property type="protein sequence ID" value="QDV75213.1"/>
    <property type="molecule type" value="Genomic_DNA"/>
</dbReference>
<name>A0A518KBP4_9BACT</name>
<keyword evidence="5" id="KW-0378">Hydrolase</keyword>
<proteinExistence type="predicted"/>
<accession>A0A518KBP4</accession>
<dbReference type="SUPFAM" id="SSF56300">
    <property type="entry name" value="Metallo-dependent phosphatases"/>
    <property type="match status" value="1"/>
</dbReference>
<dbReference type="GO" id="GO:0003993">
    <property type="term" value="F:acid phosphatase activity"/>
    <property type="evidence" value="ECO:0007669"/>
    <property type="project" value="InterPro"/>
</dbReference>